<keyword evidence="2" id="KW-0472">Membrane</keyword>
<dbReference type="EMBL" id="AGNL01018729">
    <property type="protein sequence ID" value="EJK62631.1"/>
    <property type="molecule type" value="Genomic_DNA"/>
</dbReference>
<evidence type="ECO:0000256" key="1">
    <source>
        <dbReference type="SAM" id="MobiDB-lite"/>
    </source>
</evidence>
<evidence type="ECO:0000256" key="2">
    <source>
        <dbReference type="SAM" id="Phobius"/>
    </source>
</evidence>
<feature type="transmembrane region" description="Helical" evidence="2">
    <location>
        <begin position="118"/>
        <end position="137"/>
    </location>
</feature>
<feature type="region of interest" description="Disordered" evidence="1">
    <location>
        <begin position="147"/>
        <end position="275"/>
    </location>
</feature>
<dbReference type="Proteomes" id="UP000266841">
    <property type="component" value="Unassembled WGS sequence"/>
</dbReference>
<protein>
    <submittedName>
        <fullName evidence="3">Uncharacterized protein</fullName>
    </submittedName>
</protein>
<name>K0SNW7_THAOC</name>
<accession>K0SNW7</accession>
<evidence type="ECO:0000313" key="4">
    <source>
        <dbReference type="Proteomes" id="UP000266841"/>
    </source>
</evidence>
<sequence>MSSRSVRSGITADSVFDWGSEQEYVKKLAIDQFQQWAESSSGSCSLTTVEDTKPPVAGRYESNRRLCPNHFKDLTDLVNEESDSSDEDLDFDIEMTPAKSRSFPPIKKPKPDSLHKQVLVFVLIISVLVGGLIAIGVEISSTHPEEYAHELGGQSTKESHQKNGSPQNKTADYGKKTDSIHPSSQSEGTDSRENGHSQPPDSGLEYSPSTSDEQNIIAEDGKKIDPIHPPVHQSEGTDPRGNEHSQPPGSGLEYLPSASAEQEQAVEKSSAMPPPGAIDGLTYQQYLLEEAELVSTKCSTDRMQCEQVCQHRMCCFEEDDQKSCIEDANLACPAYVACGILLEEEAAIFSAGQ</sequence>
<keyword evidence="2" id="KW-1133">Transmembrane helix</keyword>
<organism evidence="3 4">
    <name type="scientific">Thalassiosira oceanica</name>
    <name type="common">Marine diatom</name>
    <dbReference type="NCBI Taxonomy" id="159749"/>
    <lineage>
        <taxon>Eukaryota</taxon>
        <taxon>Sar</taxon>
        <taxon>Stramenopiles</taxon>
        <taxon>Ochrophyta</taxon>
        <taxon>Bacillariophyta</taxon>
        <taxon>Coscinodiscophyceae</taxon>
        <taxon>Thalassiosirophycidae</taxon>
        <taxon>Thalassiosirales</taxon>
        <taxon>Thalassiosiraceae</taxon>
        <taxon>Thalassiosira</taxon>
    </lineage>
</organism>
<keyword evidence="4" id="KW-1185">Reference proteome</keyword>
<reference evidence="3 4" key="1">
    <citation type="journal article" date="2012" name="Genome Biol.">
        <title>Genome and low-iron response of an oceanic diatom adapted to chronic iron limitation.</title>
        <authorList>
            <person name="Lommer M."/>
            <person name="Specht M."/>
            <person name="Roy A.S."/>
            <person name="Kraemer L."/>
            <person name="Andreson R."/>
            <person name="Gutowska M.A."/>
            <person name="Wolf J."/>
            <person name="Bergner S.V."/>
            <person name="Schilhabel M.B."/>
            <person name="Klostermeier U.C."/>
            <person name="Beiko R.G."/>
            <person name="Rosenstiel P."/>
            <person name="Hippler M."/>
            <person name="Laroche J."/>
        </authorList>
    </citation>
    <scope>NUCLEOTIDE SEQUENCE [LARGE SCALE GENOMIC DNA]</scope>
    <source>
        <strain evidence="3 4">CCMP1005</strain>
    </source>
</reference>
<evidence type="ECO:0000313" key="3">
    <source>
        <dbReference type="EMBL" id="EJK62631.1"/>
    </source>
</evidence>
<proteinExistence type="predicted"/>
<gene>
    <name evidence="3" type="ORF">THAOC_16747</name>
</gene>
<comment type="caution">
    <text evidence="3">The sequence shown here is derived from an EMBL/GenBank/DDBJ whole genome shotgun (WGS) entry which is preliminary data.</text>
</comment>
<keyword evidence="2" id="KW-0812">Transmembrane</keyword>
<dbReference type="AlphaFoldDB" id="K0SNW7"/>